<keyword evidence="4" id="KW-1185">Reference proteome</keyword>
<dbReference type="InterPro" id="IPR041800">
    <property type="entry name" value="ASCC2_CUE"/>
</dbReference>
<dbReference type="PANTHER" id="PTHR21494:SF0">
    <property type="entry name" value="ACTIVATING SIGNAL COINTEGRATOR 1 COMPLEX SUBUNIT 2"/>
    <property type="match status" value="1"/>
</dbReference>
<dbReference type="FunCoup" id="A0A5N4A6Z4">
    <property type="interactions" value="296"/>
</dbReference>
<evidence type="ECO:0000259" key="2">
    <source>
        <dbReference type="PROSITE" id="PS51140"/>
    </source>
</evidence>
<dbReference type="InterPro" id="IPR009060">
    <property type="entry name" value="UBA-like_sf"/>
</dbReference>
<evidence type="ECO:0000313" key="3">
    <source>
        <dbReference type="EMBL" id="KAB0793085.1"/>
    </source>
</evidence>
<feature type="domain" description="CUE" evidence="2">
    <location>
        <begin position="502"/>
        <end position="545"/>
    </location>
</feature>
<dbReference type="PANTHER" id="PTHR21494">
    <property type="entry name" value="ACTIVATING SIGNAL COINTEGRATOR 1 COMPLEX SUBUNIT 2 ASC-1 COMPLEX SUBUNIT P100"/>
    <property type="match status" value="1"/>
</dbReference>
<protein>
    <recommendedName>
        <fullName evidence="2">CUE domain-containing protein</fullName>
    </recommendedName>
</protein>
<feature type="compositionally biased region" description="Acidic residues" evidence="1">
    <location>
        <begin position="634"/>
        <end position="643"/>
    </location>
</feature>
<dbReference type="AlphaFoldDB" id="A0A5N4A6Z4"/>
<dbReference type="SUPFAM" id="SSF46934">
    <property type="entry name" value="UBA-like"/>
    <property type="match status" value="1"/>
</dbReference>
<comment type="caution">
    <text evidence="3">The sequence shown here is derived from an EMBL/GenBank/DDBJ whole genome shotgun (WGS) entry which is preliminary data.</text>
</comment>
<dbReference type="GO" id="GO:0043130">
    <property type="term" value="F:ubiquitin binding"/>
    <property type="evidence" value="ECO:0007669"/>
    <property type="project" value="InterPro"/>
</dbReference>
<dbReference type="EMBL" id="VVIM01000009">
    <property type="protein sequence ID" value="KAB0793085.1"/>
    <property type="molecule type" value="Genomic_DNA"/>
</dbReference>
<accession>A0A5N4A6Z4</accession>
<dbReference type="PROSITE" id="PS51140">
    <property type="entry name" value="CUE"/>
    <property type="match status" value="1"/>
</dbReference>
<organism evidence="3 4">
    <name type="scientific">Photinus pyralis</name>
    <name type="common">Common eastern firefly</name>
    <name type="synonym">Lampyris pyralis</name>
    <dbReference type="NCBI Taxonomy" id="7054"/>
    <lineage>
        <taxon>Eukaryota</taxon>
        <taxon>Metazoa</taxon>
        <taxon>Ecdysozoa</taxon>
        <taxon>Arthropoda</taxon>
        <taxon>Hexapoda</taxon>
        <taxon>Insecta</taxon>
        <taxon>Pterygota</taxon>
        <taxon>Neoptera</taxon>
        <taxon>Endopterygota</taxon>
        <taxon>Coleoptera</taxon>
        <taxon>Polyphaga</taxon>
        <taxon>Elateriformia</taxon>
        <taxon>Elateroidea</taxon>
        <taxon>Lampyridae</taxon>
        <taxon>Lampyrinae</taxon>
        <taxon>Photinus</taxon>
    </lineage>
</organism>
<dbReference type="InterPro" id="IPR052586">
    <property type="entry name" value="ASCC2"/>
</dbReference>
<name>A0A5N4A6Z4_PHOPY</name>
<evidence type="ECO:0000313" key="4">
    <source>
        <dbReference type="Proteomes" id="UP000327044"/>
    </source>
</evidence>
<feature type="compositionally biased region" description="Basic and acidic residues" evidence="1">
    <location>
        <begin position="644"/>
        <end position="666"/>
    </location>
</feature>
<feature type="region of interest" description="Disordered" evidence="1">
    <location>
        <begin position="615"/>
        <end position="717"/>
    </location>
</feature>
<gene>
    <name evidence="3" type="ORF">PPYR_12705</name>
</gene>
<sequence length="717" mass="82959">MDTICSRVAFKNPNKEPLNGVYLEFRDKTRISKKGETLENLIEMLTQSPAIPTFQERYKDEVLRKPALDECWIEKKSYQKFVPYLLHSNESGNRNFQRNESFLRQLQFLVDCSYRQFWCYVVYDPNVISMIKDFLQNSVPLRIITHLNKNHFDLYNQIHCCVMAIFRRLLDFNVSEVEYLEEDTVRDIFQKTELFDIGTVFTLCYLYNFSEPDLMKQIIDFCRSSKNRSFVKHIDGLLSKVGMELEHFLHASRLGPKVMEDTAFFLYEMASGLNEFLSACDDAIVVAFGMDLPFGIMCVYQKVYSEIEDVLEMKKDWVKQPDLLKQWVAYGKFEFVNTVHIFTTHCIDAIVSYRTNSAKQDNAVELYISLISNALDNELFVISYNETYPVRDQFQILVDSVANFDSQQTNYLLASLDSIIKEFNSATEEVAPPTTPCASHDNGRNYVEECRQMCATLSQFLERSQNKKNANLPRSISLVLEQYYDLVKHLGVTDGEGGGNASDEHNVRAVLDVLPHLSGAFVEKCLERYNSNPNEVIAHVLNGDLPSDLADVSLFSQPSTSEFAAQRPIGKKWNDLNVNSMLDDKKEKEKIKEFILKAQYTFDLDDEYDDRVEVGRSLNDSDNESRIMRHLGKEEDESEESQSEEEKRNTSKDFCVDPALLREKRAQQYQHHQSSRTFRPSKNGNQSHEKPPSKSTKPKHNRRQGATWKRNKGMIPS</sequence>
<proteinExistence type="predicted"/>
<dbReference type="Gene3D" id="1.10.8.10">
    <property type="entry name" value="DNA helicase RuvA subunit, C-terminal domain"/>
    <property type="match status" value="1"/>
</dbReference>
<dbReference type="OrthoDB" id="5577209at2759"/>
<dbReference type="InterPro" id="IPR003892">
    <property type="entry name" value="CUE"/>
</dbReference>
<dbReference type="InParanoid" id="A0A5N4A6Z4"/>
<dbReference type="CDD" id="cd14364">
    <property type="entry name" value="CUE_ASCC2"/>
    <property type="match status" value="1"/>
</dbReference>
<dbReference type="Proteomes" id="UP000327044">
    <property type="component" value="Unassembled WGS sequence"/>
</dbReference>
<reference evidence="3 4" key="1">
    <citation type="journal article" date="2018" name="Elife">
        <title>Firefly genomes illuminate parallel origins of bioluminescence in beetles.</title>
        <authorList>
            <person name="Fallon T.R."/>
            <person name="Lower S.E."/>
            <person name="Chang C.H."/>
            <person name="Bessho-Uehara M."/>
            <person name="Martin G.J."/>
            <person name="Bewick A.J."/>
            <person name="Behringer M."/>
            <person name="Debat H.J."/>
            <person name="Wong I."/>
            <person name="Day J.C."/>
            <person name="Suvorov A."/>
            <person name="Silva C.J."/>
            <person name="Stanger-Hall K.F."/>
            <person name="Hall D.W."/>
            <person name="Schmitz R.J."/>
            <person name="Nelson D.R."/>
            <person name="Lewis S.M."/>
            <person name="Shigenobu S."/>
            <person name="Bybee S.M."/>
            <person name="Larracuente A.M."/>
            <person name="Oba Y."/>
            <person name="Weng J.K."/>
        </authorList>
    </citation>
    <scope>NUCLEOTIDE SEQUENCE [LARGE SCALE GENOMIC DNA]</scope>
    <source>
        <strain evidence="3">1611_PpyrPB1</strain>
        <tissue evidence="3">Whole body</tissue>
    </source>
</reference>
<evidence type="ECO:0000256" key="1">
    <source>
        <dbReference type="SAM" id="MobiDB-lite"/>
    </source>
</evidence>
<feature type="compositionally biased region" description="Basic and acidic residues" evidence="1">
    <location>
        <begin position="623"/>
        <end position="633"/>
    </location>
</feature>
<feature type="compositionally biased region" description="Polar residues" evidence="1">
    <location>
        <begin position="667"/>
        <end position="686"/>
    </location>
</feature>